<name>A0ABW9MZB4_9FIRM</name>
<dbReference type="PANTHER" id="PTHR36566">
    <property type="entry name" value="NICKEL INSERTION PROTEIN-RELATED"/>
    <property type="match status" value="1"/>
</dbReference>
<comment type="caution">
    <text evidence="2">The sequence shown here is derived from an EMBL/GenBank/DDBJ whole genome shotgun (WGS) entry which is preliminary data.</text>
</comment>
<keyword evidence="3" id="KW-1185">Reference proteome</keyword>
<keyword evidence="1" id="KW-0533">Nickel</keyword>
<sequence length="142" mass="16498">MLETNIDDSTGEVLGFIVDECMKYALDVFYTPIYMKKNRPAYKLSVICDVENEKLIEDIIFKHTTSIGIRKIPITRDILDRKKEVLTYEGGKYNYKIVNHKGENYVYPEFESAKELAQSKGIGIKTAFDLLKILYDKEKEEI</sequence>
<evidence type="ECO:0000313" key="2">
    <source>
        <dbReference type="EMBL" id="MFO3717193.1"/>
    </source>
</evidence>
<accession>A0ABW9MZB4</accession>
<dbReference type="RefSeq" id="WP_410023920.1">
    <property type="nucleotide sequence ID" value="NZ_JBGMEG010000003.1"/>
</dbReference>
<dbReference type="InterPro" id="IPR002822">
    <property type="entry name" value="Ni_insertion"/>
</dbReference>
<dbReference type="Proteomes" id="UP001637993">
    <property type="component" value="Unassembled WGS sequence"/>
</dbReference>
<protein>
    <submittedName>
        <fullName evidence="2">Nickel insertion protein</fullName>
        <ecNumber evidence="2">4.99.1.12</ecNumber>
    </submittedName>
</protein>
<dbReference type="EMBL" id="JBGMEG010000003">
    <property type="protein sequence ID" value="MFO3717193.1"/>
    <property type="molecule type" value="Genomic_DNA"/>
</dbReference>
<evidence type="ECO:0000313" key="3">
    <source>
        <dbReference type="Proteomes" id="UP001637993"/>
    </source>
</evidence>
<dbReference type="Gene3D" id="3.30.70.1380">
    <property type="entry name" value="Transcriptional regulatory protein pf0864 domain like"/>
    <property type="match status" value="1"/>
</dbReference>
<keyword evidence="2" id="KW-0456">Lyase</keyword>
<gene>
    <name evidence="2" type="primary">larC</name>
    <name evidence="2" type="ORF">AB9Q04_02365</name>
</gene>
<proteinExistence type="predicted"/>
<dbReference type="Pfam" id="PF01969">
    <property type="entry name" value="Ni_insertion"/>
    <property type="match status" value="1"/>
</dbReference>
<organism evidence="2 3">
    <name type="scientific">Anaerococcus groningensis</name>
    <dbReference type="NCBI Taxonomy" id="3115616"/>
    <lineage>
        <taxon>Bacteria</taxon>
        <taxon>Bacillati</taxon>
        <taxon>Bacillota</taxon>
        <taxon>Tissierellia</taxon>
        <taxon>Tissierellales</taxon>
        <taxon>Peptoniphilaceae</taxon>
        <taxon>Anaerococcus</taxon>
    </lineage>
</organism>
<dbReference type="PANTHER" id="PTHR36566:SF1">
    <property type="entry name" value="PYRIDINIUM-3,5-BISTHIOCARBOXYLIC ACID MONONUCLEOTIDE NICKEL INSERTION PROTEIN"/>
    <property type="match status" value="1"/>
</dbReference>
<evidence type="ECO:0000256" key="1">
    <source>
        <dbReference type="ARBA" id="ARBA00022596"/>
    </source>
</evidence>
<dbReference type="GO" id="GO:0016829">
    <property type="term" value="F:lyase activity"/>
    <property type="evidence" value="ECO:0007669"/>
    <property type="project" value="UniProtKB-KW"/>
</dbReference>
<reference evidence="2 3" key="1">
    <citation type="journal article" date="2025" name="Anaerobe">
        <title>Description of Anaerococcus kampingiae sp. nov., Anaerococcus groningensis sp. nov., Anaerococcus martiniensis sp. nov., and Anaerococcus cruorum sp. nov., isolated from human clinical specimens.</title>
        <authorList>
            <person name="Boiten K.E."/>
            <person name="Meijer J."/>
            <person name="van Wezel E.M."/>
            <person name="Veloo A.C.M."/>
        </authorList>
    </citation>
    <scope>NUCLEOTIDE SEQUENCE [LARGE SCALE GENOMIC DNA]</scope>
    <source>
        <strain evidence="2 3">ENR1011</strain>
    </source>
</reference>
<dbReference type="EC" id="4.99.1.12" evidence="2"/>